<name>A0A0G1IHV5_9BACT</name>
<dbReference type="Gene3D" id="2.40.10.10">
    <property type="entry name" value="Trypsin-like serine proteases"/>
    <property type="match status" value="1"/>
</dbReference>
<organism evidence="2 3">
    <name type="scientific">Candidatus Giovannonibacteria bacterium GW2011_GWA1_44_25</name>
    <dbReference type="NCBI Taxonomy" id="1618645"/>
    <lineage>
        <taxon>Bacteria</taxon>
        <taxon>Candidatus Giovannoniibacteriota</taxon>
    </lineage>
</organism>
<keyword evidence="1" id="KW-1133">Transmembrane helix</keyword>
<dbReference type="PANTHER" id="PTHR22939:SF129">
    <property type="entry name" value="SERINE PROTEASE HTRA2, MITOCHONDRIAL"/>
    <property type="match status" value="1"/>
</dbReference>
<proteinExistence type="predicted"/>
<evidence type="ECO:0000256" key="1">
    <source>
        <dbReference type="SAM" id="Phobius"/>
    </source>
</evidence>
<dbReference type="PANTHER" id="PTHR22939">
    <property type="entry name" value="SERINE PROTEASE FAMILY S1C HTRA-RELATED"/>
    <property type="match status" value="1"/>
</dbReference>
<dbReference type="InterPro" id="IPR009003">
    <property type="entry name" value="Peptidase_S1_PA"/>
</dbReference>
<evidence type="ECO:0000313" key="2">
    <source>
        <dbReference type="EMBL" id="KKT58438.1"/>
    </source>
</evidence>
<dbReference type="AlphaFoldDB" id="A0A0G1IHV5"/>
<keyword evidence="1" id="KW-0812">Transmembrane</keyword>
<evidence type="ECO:0000313" key="3">
    <source>
        <dbReference type="Proteomes" id="UP000034087"/>
    </source>
</evidence>
<dbReference type="Gene3D" id="2.40.10.120">
    <property type="match status" value="1"/>
</dbReference>
<protein>
    <submittedName>
        <fullName evidence="2">Peptidase S1 and S6, chymotrypsin/Hap</fullName>
    </submittedName>
</protein>
<keyword evidence="1" id="KW-0472">Membrane</keyword>
<comment type="caution">
    <text evidence="2">The sequence shown here is derived from an EMBL/GenBank/DDBJ whole genome shotgun (WGS) entry which is preliminary data.</text>
</comment>
<gene>
    <name evidence="2" type="ORF">UW53_C0034G0005</name>
</gene>
<dbReference type="SUPFAM" id="SSF50494">
    <property type="entry name" value="Trypsin-like serine proteases"/>
    <property type="match status" value="1"/>
</dbReference>
<dbReference type="InterPro" id="IPR043504">
    <property type="entry name" value="Peptidase_S1_PA_chymotrypsin"/>
</dbReference>
<dbReference type="Proteomes" id="UP000034087">
    <property type="component" value="Unassembled WGS sequence"/>
</dbReference>
<dbReference type="GO" id="GO:0006508">
    <property type="term" value="P:proteolysis"/>
    <property type="evidence" value="ECO:0007669"/>
    <property type="project" value="TreeGrafter"/>
</dbReference>
<dbReference type="Pfam" id="PF13365">
    <property type="entry name" value="Trypsin_2"/>
    <property type="match status" value="1"/>
</dbReference>
<sequence>MRKNYFYLIIPLALFAISFASALALSSRGDFVLKQLASTLNVSSDAPPQKLSEEELVSMVKPAVVRIMVRAEVEASIPLFRVSFKDFTVKTVPNQKSIKISTPIDISGSGFVVNPDGYILTNAHVVSDMTIKKKILAPFILLAINYDLSSFSKEDAKNLEKKTEQEGLEFGKRILDYAVEESSFTFKTKKIVVLNPTSLGTTREKILNEGFTAEVVSVNDNFYKDDKDVAILKIAEKNLPSLRLGSGDKLSVGGQVYVFGFPSNAELNNNNLLESTFTKGLVNAFKNSQNTDFKIFQTDAKISTGSSGGPLFDTDGQVAGLVTFKTSSENQSNGDNFAFAVPAEIAKTVLSNSFIINDDGIYGAHLKAGLLLLRDKHCKDAITEFELAKSVNKKFGVARYVDPYIEKCNVLISSGLSIDSKWDEFMVKVRSLGMLAWALFAAGIFLVVILGIGITILLKRLKKDN</sequence>
<reference evidence="2 3" key="1">
    <citation type="journal article" date="2015" name="Nature">
        <title>rRNA introns, odd ribosomes, and small enigmatic genomes across a large radiation of phyla.</title>
        <authorList>
            <person name="Brown C.T."/>
            <person name="Hug L.A."/>
            <person name="Thomas B.C."/>
            <person name="Sharon I."/>
            <person name="Castelle C.J."/>
            <person name="Singh A."/>
            <person name="Wilkins M.J."/>
            <person name="Williams K.H."/>
            <person name="Banfield J.F."/>
        </authorList>
    </citation>
    <scope>NUCLEOTIDE SEQUENCE [LARGE SCALE GENOMIC DNA]</scope>
</reference>
<feature type="transmembrane region" description="Helical" evidence="1">
    <location>
        <begin position="434"/>
        <end position="458"/>
    </location>
</feature>
<accession>A0A0G1IHV5</accession>
<dbReference type="EMBL" id="LCIR01000034">
    <property type="protein sequence ID" value="KKT58438.1"/>
    <property type="molecule type" value="Genomic_DNA"/>
</dbReference>
<dbReference type="GO" id="GO:0004252">
    <property type="term" value="F:serine-type endopeptidase activity"/>
    <property type="evidence" value="ECO:0007669"/>
    <property type="project" value="TreeGrafter"/>
</dbReference>